<evidence type="ECO:0000313" key="2">
    <source>
        <dbReference type="Proteomes" id="UP001597227"/>
    </source>
</evidence>
<dbReference type="EMBL" id="JBHUEK010000029">
    <property type="protein sequence ID" value="MFD1780930.1"/>
    <property type="molecule type" value="Genomic_DNA"/>
</dbReference>
<gene>
    <name evidence="1" type="ORF">ACFSFW_19950</name>
</gene>
<comment type="caution">
    <text evidence="1">The sequence shown here is derived from an EMBL/GenBank/DDBJ whole genome shotgun (WGS) entry which is preliminary data.</text>
</comment>
<proteinExistence type="predicted"/>
<dbReference type="Proteomes" id="UP001597227">
    <property type="component" value="Unassembled WGS sequence"/>
</dbReference>
<dbReference type="RefSeq" id="WP_388040758.1">
    <property type="nucleotide sequence ID" value="NZ_JBHUEK010000029.1"/>
</dbReference>
<reference evidence="2" key="1">
    <citation type="journal article" date="2019" name="Int. J. Syst. Evol. Microbiol.">
        <title>The Global Catalogue of Microorganisms (GCM) 10K type strain sequencing project: providing services to taxonomists for standard genome sequencing and annotation.</title>
        <authorList>
            <consortium name="The Broad Institute Genomics Platform"/>
            <consortium name="The Broad Institute Genome Sequencing Center for Infectious Disease"/>
            <person name="Wu L."/>
            <person name="Ma J."/>
        </authorList>
    </citation>
    <scope>NUCLEOTIDE SEQUENCE [LARGE SCALE GENOMIC DNA]</scope>
    <source>
        <strain evidence="2">CCUG 15531</strain>
    </source>
</reference>
<protein>
    <submittedName>
        <fullName evidence="1">Uncharacterized protein</fullName>
    </submittedName>
</protein>
<name>A0ABW4MSR8_9BACI</name>
<organism evidence="1 2">
    <name type="scientific">Fredinandcohnia salidurans</name>
    <dbReference type="NCBI Taxonomy" id="2595041"/>
    <lineage>
        <taxon>Bacteria</taxon>
        <taxon>Bacillati</taxon>
        <taxon>Bacillota</taxon>
        <taxon>Bacilli</taxon>
        <taxon>Bacillales</taxon>
        <taxon>Bacillaceae</taxon>
        <taxon>Fredinandcohnia</taxon>
    </lineage>
</organism>
<evidence type="ECO:0000313" key="1">
    <source>
        <dbReference type="EMBL" id="MFD1780930.1"/>
    </source>
</evidence>
<keyword evidence="2" id="KW-1185">Reference proteome</keyword>
<accession>A0ABW4MSR8</accession>
<sequence>MELTEISSLESFILGNVEVSILDEDGDDKAPFVKKEIIKTELCPDRTHLRIYFDRLQFFAVPLTAEVAISDDIWSAFDEQAGLTYVVKKVCGQDG</sequence>